<dbReference type="InterPro" id="IPR050072">
    <property type="entry name" value="Peptidase_M20A"/>
</dbReference>
<dbReference type="PANTHER" id="PTHR43808:SF31">
    <property type="entry name" value="N-ACETYL-L-CITRULLINE DEACETYLASE"/>
    <property type="match status" value="1"/>
</dbReference>
<dbReference type="Proteomes" id="UP000198528">
    <property type="component" value="Unassembled WGS sequence"/>
</dbReference>
<dbReference type="GO" id="GO:0006526">
    <property type="term" value="P:L-arginine biosynthetic process"/>
    <property type="evidence" value="ECO:0007669"/>
    <property type="project" value="TreeGrafter"/>
</dbReference>
<evidence type="ECO:0000259" key="9">
    <source>
        <dbReference type="PROSITE" id="PS50835"/>
    </source>
</evidence>
<dbReference type="InterPro" id="IPR010964">
    <property type="entry name" value="M20A_pepV-rel"/>
</dbReference>
<evidence type="ECO:0000256" key="7">
    <source>
        <dbReference type="ARBA" id="ARBA00022997"/>
    </source>
</evidence>
<dbReference type="InterPro" id="IPR007110">
    <property type="entry name" value="Ig-like_dom"/>
</dbReference>
<evidence type="ECO:0000256" key="5">
    <source>
        <dbReference type="ARBA" id="ARBA00022801"/>
    </source>
</evidence>
<name>A0A1G6HU39_9ACTN</name>
<dbReference type="InterPro" id="IPR036264">
    <property type="entry name" value="Bact_exopeptidase_dim_dom"/>
</dbReference>
<dbReference type="EMBL" id="FMZL01000001">
    <property type="protein sequence ID" value="SDB97799.1"/>
    <property type="molecule type" value="Genomic_DNA"/>
</dbReference>
<keyword evidence="6" id="KW-0862">Zinc</keyword>
<evidence type="ECO:0000256" key="2">
    <source>
        <dbReference type="ARBA" id="ARBA00006247"/>
    </source>
</evidence>
<evidence type="ECO:0000256" key="8">
    <source>
        <dbReference type="ARBA" id="ARBA00023049"/>
    </source>
</evidence>
<accession>A0A1G6HU39</accession>
<dbReference type="InterPro" id="IPR002933">
    <property type="entry name" value="Peptidase_M20"/>
</dbReference>
<dbReference type="Gene3D" id="3.40.630.10">
    <property type="entry name" value="Zn peptidases"/>
    <property type="match status" value="1"/>
</dbReference>
<dbReference type="GO" id="GO:0008777">
    <property type="term" value="F:acetylornithine deacetylase activity"/>
    <property type="evidence" value="ECO:0007669"/>
    <property type="project" value="TreeGrafter"/>
</dbReference>
<evidence type="ECO:0000256" key="6">
    <source>
        <dbReference type="ARBA" id="ARBA00022833"/>
    </source>
</evidence>
<keyword evidence="4" id="KW-0479">Metal-binding</keyword>
<evidence type="ECO:0000313" key="10">
    <source>
        <dbReference type="EMBL" id="SDB97799.1"/>
    </source>
</evidence>
<dbReference type="PANTHER" id="PTHR43808">
    <property type="entry name" value="ACETYLORNITHINE DEACETYLASE"/>
    <property type="match status" value="1"/>
</dbReference>
<dbReference type="Gene3D" id="3.30.70.360">
    <property type="match status" value="2"/>
</dbReference>
<dbReference type="GO" id="GO:0008270">
    <property type="term" value="F:zinc ion binding"/>
    <property type="evidence" value="ECO:0007669"/>
    <property type="project" value="InterPro"/>
</dbReference>
<evidence type="ECO:0000313" key="11">
    <source>
        <dbReference type="Proteomes" id="UP000198528"/>
    </source>
</evidence>
<dbReference type="NCBIfam" id="TIGR01887">
    <property type="entry name" value="dipeptidaselike"/>
    <property type="match status" value="1"/>
</dbReference>
<keyword evidence="3" id="KW-0645">Protease</keyword>
<protein>
    <submittedName>
        <fullName evidence="10">Succinyl-diaminopimelate desuccinylase</fullName>
    </submittedName>
</protein>
<evidence type="ECO:0000256" key="1">
    <source>
        <dbReference type="ARBA" id="ARBA00001947"/>
    </source>
</evidence>
<gene>
    <name evidence="10" type="ORF">SAMN04487824_101153</name>
</gene>
<dbReference type="GO" id="GO:0016805">
    <property type="term" value="F:dipeptidase activity"/>
    <property type="evidence" value="ECO:0007669"/>
    <property type="project" value="UniProtKB-KW"/>
</dbReference>
<dbReference type="GO" id="GO:0008237">
    <property type="term" value="F:metallopeptidase activity"/>
    <property type="evidence" value="ECO:0007669"/>
    <property type="project" value="UniProtKB-KW"/>
</dbReference>
<evidence type="ECO:0000256" key="3">
    <source>
        <dbReference type="ARBA" id="ARBA00022670"/>
    </source>
</evidence>
<comment type="similarity">
    <text evidence="2">Belongs to the peptidase M20A family.</text>
</comment>
<comment type="cofactor">
    <cofactor evidence="1">
        <name>Zn(2+)</name>
        <dbReference type="ChEBI" id="CHEBI:29105"/>
    </cofactor>
</comment>
<dbReference type="AlphaFoldDB" id="A0A1G6HU39"/>
<dbReference type="STRING" id="604330.SAMN04489857_0488"/>
<dbReference type="SUPFAM" id="SSF53187">
    <property type="entry name" value="Zn-dependent exopeptidases"/>
    <property type="match status" value="1"/>
</dbReference>
<dbReference type="PROSITE" id="PS50835">
    <property type="entry name" value="IG_LIKE"/>
    <property type="match status" value="1"/>
</dbReference>
<dbReference type="Pfam" id="PF01546">
    <property type="entry name" value="Peptidase_M20"/>
    <property type="match status" value="1"/>
</dbReference>
<dbReference type="RefSeq" id="WP_090844422.1">
    <property type="nucleotide sequence ID" value="NZ_FMZL01000001.1"/>
</dbReference>
<keyword evidence="8" id="KW-0482">Metalloprotease</keyword>
<feature type="domain" description="Ig-like" evidence="9">
    <location>
        <begin position="128"/>
        <end position="175"/>
    </location>
</feature>
<keyword evidence="11" id="KW-1185">Reference proteome</keyword>
<proteinExistence type="inferred from homology"/>
<evidence type="ECO:0000256" key="4">
    <source>
        <dbReference type="ARBA" id="ARBA00022723"/>
    </source>
</evidence>
<reference evidence="11" key="1">
    <citation type="submission" date="2016-10" db="EMBL/GenBank/DDBJ databases">
        <authorList>
            <person name="Varghese N."/>
            <person name="Submissions S."/>
        </authorList>
    </citation>
    <scope>NUCLEOTIDE SEQUENCE [LARGE SCALE GENOMIC DNA]</scope>
    <source>
        <strain evidence="11">DSM 22619</strain>
    </source>
</reference>
<dbReference type="SUPFAM" id="SSF55031">
    <property type="entry name" value="Bacterial exopeptidase dimerisation domain"/>
    <property type="match status" value="1"/>
</dbReference>
<organism evidence="10 11">
    <name type="scientific">Parafannyhessea umbonata</name>
    <dbReference type="NCBI Taxonomy" id="604330"/>
    <lineage>
        <taxon>Bacteria</taxon>
        <taxon>Bacillati</taxon>
        <taxon>Actinomycetota</taxon>
        <taxon>Coriobacteriia</taxon>
        <taxon>Coriobacteriales</taxon>
        <taxon>Atopobiaceae</taxon>
        <taxon>Parafannyhessea</taxon>
    </lineage>
</organism>
<keyword evidence="5" id="KW-0378">Hydrolase</keyword>
<dbReference type="GO" id="GO:0006508">
    <property type="term" value="P:proteolysis"/>
    <property type="evidence" value="ECO:0007669"/>
    <property type="project" value="UniProtKB-KW"/>
</dbReference>
<keyword evidence="7" id="KW-0224">Dipeptidase</keyword>
<sequence length="470" mass="50988">MTDEELKQRAKEFVEKNWEDVVADIDSLVRINSVEDLDHAEPGKPYGLAPFEALDTAVKIATRLGLDAHNCDGHIGYADVPGASPKQIATIGHTDIVPAGTGWTFEPFRVTRKDGYLIGRGVLDDKGPTTLSLYAAKFFADLARETGEQLPYTLRCIIGNNEETEMADVEWYLDNFDQPEFLFSPDADFPLIYGEKGGWSATVTSKPVSDVIVDFEGGTVGNAVAGEATAVVRADASALPPADRIDVEPAGEGLARLTAHGIGAHASTPQGSINAIGLLVDYLLQNELCSVDEKDFLKFERLVFGSTDGSTLGIACQDEYFDPLTCIGGTIATKDGRFEQTLDSRYPTNITGEEITRRVGALAAEHGCTIHVDIDMVPFLTDPDTPAMQTLVRTYNEYTGRDAKGFCIGGGTYARHFKAGGSFGPNDPAFPMPDWVGAEHSADEGFSEEQLKRALQIYIVSIARLMRLEF</sequence>